<dbReference type="GO" id="GO:0003677">
    <property type="term" value="F:DNA binding"/>
    <property type="evidence" value="ECO:0007669"/>
    <property type="project" value="InterPro"/>
</dbReference>
<feature type="region of interest" description="Disordered" evidence="2">
    <location>
        <begin position="344"/>
        <end position="379"/>
    </location>
</feature>
<dbReference type="Proteomes" id="UP000199628">
    <property type="component" value="Unassembled WGS sequence"/>
</dbReference>
<dbReference type="OrthoDB" id="7363113at2"/>
<dbReference type="GO" id="GO:0015074">
    <property type="term" value="P:DNA integration"/>
    <property type="evidence" value="ECO:0007669"/>
    <property type="project" value="InterPro"/>
</dbReference>
<evidence type="ECO:0000256" key="1">
    <source>
        <dbReference type="ARBA" id="ARBA00023172"/>
    </source>
</evidence>
<evidence type="ECO:0000313" key="4">
    <source>
        <dbReference type="EMBL" id="SDE63268.1"/>
    </source>
</evidence>
<gene>
    <name evidence="4" type="ORF">SAMN04488239_12553</name>
</gene>
<protein>
    <submittedName>
        <fullName evidence="4">Phage integrase family protein</fullName>
    </submittedName>
</protein>
<feature type="compositionally biased region" description="Polar residues" evidence="2">
    <location>
        <begin position="364"/>
        <end position="379"/>
    </location>
</feature>
<dbReference type="InterPro" id="IPR013762">
    <property type="entry name" value="Integrase-like_cat_sf"/>
</dbReference>
<dbReference type="AlphaFoldDB" id="A0A1G7EI04"/>
<proteinExistence type="predicted"/>
<dbReference type="EMBL" id="FMZV01000025">
    <property type="protein sequence ID" value="SDE63268.1"/>
    <property type="molecule type" value="Genomic_DNA"/>
</dbReference>
<organism evidence="4 5">
    <name type="scientific">Ruegeria marina</name>
    <dbReference type="NCBI Taxonomy" id="639004"/>
    <lineage>
        <taxon>Bacteria</taxon>
        <taxon>Pseudomonadati</taxon>
        <taxon>Pseudomonadota</taxon>
        <taxon>Alphaproteobacteria</taxon>
        <taxon>Rhodobacterales</taxon>
        <taxon>Roseobacteraceae</taxon>
        <taxon>Ruegeria</taxon>
    </lineage>
</organism>
<dbReference type="GO" id="GO:0006310">
    <property type="term" value="P:DNA recombination"/>
    <property type="evidence" value="ECO:0007669"/>
    <property type="project" value="UniProtKB-KW"/>
</dbReference>
<dbReference type="InterPro" id="IPR011010">
    <property type="entry name" value="DNA_brk_join_enz"/>
</dbReference>
<dbReference type="Pfam" id="PF00589">
    <property type="entry name" value="Phage_integrase"/>
    <property type="match status" value="1"/>
</dbReference>
<reference evidence="5" key="1">
    <citation type="submission" date="2016-10" db="EMBL/GenBank/DDBJ databases">
        <authorList>
            <person name="Varghese N."/>
            <person name="Submissions S."/>
        </authorList>
    </citation>
    <scope>NUCLEOTIDE SEQUENCE [LARGE SCALE GENOMIC DNA]</scope>
    <source>
        <strain evidence="5">CGMCC 1.9108</strain>
    </source>
</reference>
<evidence type="ECO:0000313" key="5">
    <source>
        <dbReference type="Proteomes" id="UP000199628"/>
    </source>
</evidence>
<dbReference type="STRING" id="639004.SAMN04488239_12553"/>
<dbReference type="RefSeq" id="WP_093037546.1">
    <property type="nucleotide sequence ID" value="NZ_FMZV01000025.1"/>
</dbReference>
<feature type="compositionally biased region" description="Basic and acidic residues" evidence="2">
    <location>
        <begin position="344"/>
        <end position="360"/>
    </location>
</feature>
<keyword evidence="5" id="KW-1185">Reference proteome</keyword>
<dbReference type="CDD" id="cd00397">
    <property type="entry name" value="DNA_BRE_C"/>
    <property type="match status" value="1"/>
</dbReference>
<dbReference type="Gene3D" id="1.10.443.10">
    <property type="entry name" value="Intergrase catalytic core"/>
    <property type="match status" value="1"/>
</dbReference>
<dbReference type="SUPFAM" id="SSF56349">
    <property type="entry name" value="DNA breaking-rejoining enzymes"/>
    <property type="match status" value="1"/>
</dbReference>
<sequence length="379" mass="43142">MKRGWPNLRYPAWPEPDRVAWRHLLRDGDILDGRGRGVHWAEATRSTVQKHYAGWLGWLNQHEILDPYIGPADRITPEAVTAYARELMACVAPKTVETYLRDLKVVAKAMSPDRDWRWLMDLSKRLKHWARPSRSHTIRQLSAQQMFGRCLCELDRLAEQDFSVGKHRIGYRDTLLVAVLICCPIRLRNLAMIRIGQHLQLCGHEWHLRFATSETKTGQSLHHVLQVDLRQHVDRYIHHVRPAFPTAEETDRLLLASKGKPMAHHSIYDRVCRQSHHLFGERLSPHSFRTISATFLAEASLEDALHARALLGHRSPATTETFYIKANQLKASQAVAAVLRGIRDAPDGQKAKPDAKDEVWSLKGASSGSQAIPSPTRSP</sequence>
<evidence type="ECO:0000259" key="3">
    <source>
        <dbReference type="PROSITE" id="PS51898"/>
    </source>
</evidence>
<name>A0A1G7EI04_9RHOB</name>
<dbReference type="PROSITE" id="PS51898">
    <property type="entry name" value="TYR_RECOMBINASE"/>
    <property type="match status" value="1"/>
</dbReference>
<feature type="domain" description="Tyr recombinase" evidence="3">
    <location>
        <begin position="136"/>
        <end position="340"/>
    </location>
</feature>
<evidence type="ECO:0000256" key="2">
    <source>
        <dbReference type="SAM" id="MobiDB-lite"/>
    </source>
</evidence>
<dbReference type="InterPro" id="IPR002104">
    <property type="entry name" value="Integrase_catalytic"/>
</dbReference>
<keyword evidence="1" id="KW-0233">DNA recombination</keyword>
<accession>A0A1G7EI04</accession>